<keyword evidence="1" id="KW-0732">Signal</keyword>
<sequence>MTKGGKRGFLGVVAHFVTLPLLAGAHSSERMFSINLLNVSYFILNNAKIGFNAPYHHLHSNAFNNDASKLAKESNFITKWRRDGPLGVLLDYALFTNFQRLSHRDLPASAIAEDYKILKPVKPIITRWNSYYSCFKRAVKLQPAITAYANYHIKRGHFSVITKIILVFKHILIYYEQRVKAYKAVNYNAHNKVKANAYYAKLDYSLAYYTATILYPYYKTYCDVA</sequence>
<feature type="chain" id="PRO_5025621909" evidence="1">
    <location>
        <begin position="25"/>
        <end position="225"/>
    </location>
</feature>
<evidence type="ECO:0000256" key="1">
    <source>
        <dbReference type="SAM" id="SignalP"/>
    </source>
</evidence>
<evidence type="ECO:0000313" key="3">
    <source>
        <dbReference type="Proteomes" id="UP000800035"/>
    </source>
</evidence>
<name>A0A6A5TID3_9PLEO</name>
<organism evidence="2 3">
    <name type="scientific">Byssothecium circinans</name>
    <dbReference type="NCBI Taxonomy" id="147558"/>
    <lineage>
        <taxon>Eukaryota</taxon>
        <taxon>Fungi</taxon>
        <taxon>Dikarya</taxon>
        <taxon>Ascomycota</taxon>
        <taxon>Pezizomycotina</taxon>
        <taxon>Dothideomycetes</taxon>
        <taxon>Pleosporomycetidae</taxon>
        <taxon>Pleosporales</taxon>
        <taxon>Massarineae</taxon>
        <taxon>Massarinaceae</taxon>
        <taxon>Byssothecium</taxon>
    </lineage>
</organism>
<protein>
    <submittedName>
        <fullName evidence="2">Uncharacterized protein</fullName>
    </submittedName>
</protein>
<evidence type="ECO:0000313" key="2">
    <source>
        <dbReference type="EMBL" id="KAF1950566.1"/>
    </source>
</evidence>
<dbReference type="EMBL" id="ML977025">
    <property type="protein sequence ID" value="KAF1950566.1"/>
    <property type="molecule type" value="Genomic_DNA"/>
</dbReference>
<dbReference type="AlphaFoldDB" id="A0A6A5TID3"/>
<keyword evidence="3" id="KW-1185">Reference proteome</keyword>
<dbReference type="OrthoDB" id="3800660at2759"/>
<accession>A0A6A5TID3</accession>
<feature type="signal peptide" evidence="1">
    <location>
        <begin position="1"/>
        <end position="24"/>
    </location>
</feature>
<proteinExistence type="predicted"/>
<reference evidence="2" key="1">
    <citation type="journal article" date="2020" name="Stud. Mycol.">
        <title>101 Dothideomycetes genomes: a test case for predicting lifestyles and emergence of pathogens.</title>
        <authorList>
            <person name="Haridas S."/>
            <person name="Albert R."/>
            <person name="Binder M."/>
            <person name="Bloem J."/>
            <person name="Labutti K."/>
            <person name="Salamov A."/>
            <person name="Andreopoulos B."/>
            <person name="Baker S."/>
            <person name="Barry K."/>
            <person name="Bills G."/>
            <person name="Bluhm B."/>
            <person name="Cannon C."/>
            <person name="Castanera R."/>
            <person name="Culley D."/>
            <person name="Daum C."/>
            <person name="Ezra D."/>
            <person name="Gonzalez J."/>
            <person name="Henrissat B."/>
            <person name="Kuo A."/>
            <person name="Liang C."/>
            <person name="Lipzen A."/>
            <person name="Lutzoni F."/>
            <person name="Magnuson J."/>
            <person name="Mondo S."/>
            <person name="Nolan M."/>
            <person name="Ohm R."/>
            <person name="Pangilinan J."/>
            <person name="Park H.-J."/>
            <person name="Ramirez L."/>
            <person name="Alfaro M."/>
            <person name="Sun H."/>
            <person name="Tritt A."/>
            <person name="Yoshinaga Y."/>
            <person name="Zwiers L.-H."/>
            <person name="Turgeon B."/>
            <person name="Goodwin S."/>
            <person name="Spatafora J."/>
            <person name="Crous P."/>
            <person name="Grigoriev I."/>
        </authorList>
    </citation>
    <scope>NUCLEOTIDE SEQUENCE</scope>
    <source>
        <strain evidence="2">CBS 675.92</strain>
    </source>
</reference>
<dbReference type="Proteomes" id="UP000800035">
    <property type="component" value="Unassembled WGS sequence"/>
</dbReference>
<gene>
    <name evidence="2" type="ORF">CC80DRAFT_519956</name>
</gene>